<protein>
    <recommendedName>
        <fullName evidence="9">Angiotensin-converting enzyme</fullName>
        <ecNumber evidence="9">3.4.-.-</ecNumber>
    </recommendedName>
</protein>
<evidence type="ECO:0000256" key="3">
    <source>
        <dbReference type="ARBA" id="ARBA00023157"/>
    </source>
</evidence>
<keyword evidence="2 10" id="KW-0732">Signal</keyword>
<feature type="disulfide bond" evidence="7 8">
    <location>
        <begin position="563"/>
        <end position="581"/>
    </location>
</feature>
<dbReference type="PROSITE" id="PS52011">
    <property type="entry name" value="PEPTIDASE_M2"/>
    <property type="match status" value="1"/>
</dbReference>
<keyword evidence="4 5" id="KW-0325">Glycoprotein</keyword>
<dbReference type="InterPro" id="IPR001548">
    <property type="entry name" value="Peptidase_M2"/>
</dbReference>
<evidence type="ECO:0000313" key="13">
    <source>
        <dbReference type="Proteomes" id="UP001652621"/>
    </source>
</evidence>
<dbReference type="Pfam" id="PF01401">
    <property type="entry name" value="Peptidase_M2"/>
    <property type="match status" value="1"/>
</dbReference>
<keyword evidence="9" id="KW-0482">Metalloprotease</keyword>
<keyword evidence="9" id="KW-0121">Carboxypeptidase</keyword>
<evidence type="ECO:0000256" key="1">
    <source>
        <dbReference type="ARBA" id="ARBA00008139"/>
    </source>
</evidence>
<dbReference type="SUPFAM" id="SSF55486">
    <property type="entry name" value="Metalloproteases ('zincins'), catalytic domain"/>
    <property type="match status" value="1"/>
</dbReference>
<organism evidence="12">
    <name type="scientific">Musca domestica</name>
    <name type="common">House fly</name>
    <dbReference type="NCBI Taxonomy" id="7370"/>
    <lineage>
        <taxon>Eukaryota</taxon>
        <taxon>Metazoa</taxon>
        <taxon>Ecdysozoa</taxon>
        <taxon>Arthropoda</taxon>
        <taxon>Hexapoda</taxon>
        <taxon>Insecta</taxon>
        <taxon>Pterygota</taxon>
        <taxon>Neoptera</taxon>
        <taxon>Endopterygota</taxon>
        <taxon>Diptera</taxon>
        <taxon>Brachycera</taxon>
        <taxon>Muscomorpha</taxon>
        <taxon>Muscoidea</taxon>
        <taxon>Muscidae</taxon>
        <taxon>Musca</taxon>
    </lineage>
</organism>
<comment type="similarity">
    <text evidence="1 8 9">Belongs to the peptidase M2 family.</text>
</comment>
<dbReference type="VEuPathDB" id="VectorBase:MDOA000560"/>
<name>A0A1I8M2F9_MUSDO</name>
<evidence type="ECO:0000256" key="4">
    <source>
        <dbReference type="ARBA" id="ARBA00023180"/>
    </source>
</evidence>
<accession>A0A1I8M2F9</accession>
<dbReference type="EC" id="3.4.-.-" evidence="9"/>
<dbReference type="EnsemblMetazoa" id="MDOA000560-RE">
    <property type="protein sequence ID" value="MDOA000560-PE"/>
    <property type="gene ID" value="MDOA000560"/>
</dbReference>
<dbReference type="eggNOG" id="KOG3690">
    <property type="taxonomic scope" value="Eukaryota"/>
</dbReference>
<keyword evidence="13" id="KW-1185">Reference proteome</keyword>
<proteinExistence type="inferred from homology"/>
<feature type="glycosylation site" description="N-linked (GlcNAc...) (complex) asparagine" evidence="5">
    <location>
        <position position="125"/>
    </location>
</feature>
<evidence type="ECO:0000256" key="6">
    <source>
        <dbReference type="PIRSR" id="PIRSR601548-2"/>
    </source>
</evidence>
<dbReference type="EnsemblMetazoa" id="MDOA000560-RF">
    <property type="protein sequence ID" value="MDOA000560-PF"/>
    <property type="gene ID" value="MDOA000560"/>
</dbReference>
<dbReference type="GO" id="GO:0016020">
    <property type="term" value="C:membrane"/>
    <property type="evidence" value="ECO:0007669"/>
    <property type="project" value="InterPro"/>
</dbReference>
<dbReference type="KEGG" id="mde:101897093"/>
<feature type="disulfide bond" evidence="7">
    <location>
        <begin position="377"/>
        <end position="393"/>
    </location>
</feature>
<dbReference type="GO" id="GO:0006508">
    <property type="term" value="P:proteolysis"/>
    <property type="evidence" value="ECO:0007669"/>
    <property type="project" value="UniProtKB-KW"/>
</dbReference>
<evidence type="ECO:0000256" key="8">
    <source>
        <dbReference type="PROSITE-ProRule" id="PRU01355"/>
    </source>
</evidence>
<evidence type="ECO:0000313" key="15">
    <source>
        <dbReference type="RefSeq" id="XP_011291054.1"/>
    </source>
</evidence>
<dbReference type="GO" id="GO:0008237">
    <property type="term" value="F:metallopeptidase activity"/>
    <property type="evidence" value="ECO:0007669"/>
    <property type="project" value="UniProtKB-KW"/>
</dbReference>
<dbReference type="GeneID" id="101897093"/>
<feature type="chain" id="PRO_5014271510" description="Angiotensin-converting enzyme" evidence="10">
    <location>
        <begin position="21"/>
        <end position="657"/>
    </location>
</feature>
<keyword evidence="9" id="KW-0378">Hydrolase</keyword>
<keyword evidence="9" id="KW-0862">Zinc</keyword>
<dbReference type="GO" id="GO:0008241">
    <property type="term" value="F:peptidyl-dipeptidase activity"/>
    <property type="evidence" value="ECO:0007669"/>
    <property type="project" value="InterPro"/>
</dbReference>
<dbReference type="EnsemblMetazoa" id="MDOA000560-RD">
    <property type="protein sequence ID" value="MDOA000560-PD"/>
    <property type="gene ID" value="MDOA000560"/>
</dbReference>
<keyword evidence="3 7" id="KW-1015">Disulfide bond</keyword>
<evidence type="ECO:0000256" key="10">
    <source>
        <dbReference type="SAM" id="SignalP"/>
    </source>
</evidence>
<dbReference type="PRINTS" id="PR00791">
    <property type="entry name" value="PEPDIPTASEA"/>
</dbReference>
<dbReference type="EnsemblMetazoa" id="MDOA000560-RA">
    <property type="protein sequence ID" value="MDOA000560-PA"/>
    <property type="gene ID" value="MDOA000560"/>
</dbReference>
<dbReference type="AlphaFoldDB" id="A0A1I8M2F9"/>
<dbReference type="EnsemblMetazoa" id="MDOA000560-RC">
    <property type="protein sequence ID" value="MDOA000560-PC"/>
    <property type="gene ID" value="MDOA000560"/>
</dbReference>
<dbReference type="GO" id="GO:0004180">
    <property type="term" value="F:carboxypeptidase activity"/>
    <property type="evidence" value="ECO:0007669"/>
    <property type="project" value="UniProtKB-KW"/>
</dbReference>
<evidence type="ECO:0000313" key="14">
    <source>
        <dbReference type="RefSeq" id="XP_005180013.1"/>
    </source>
</evidence>
<keyword evidence="9" id="KW-0645">Protease</keyword>
<evidence type="ECO:0000256" key="9">
    <source>
        <dbReference type="RuleBase" id="RU361144"/>
    </source>
</evidence>
<dbReference type="CDD" id="cd06461">
    <property type="entry name" value="M2_ACE"/>
    <property type="match status" value="1"/>
</dbReference>
<reference evidence="14 15" key="3">
    <citation type="submission" date="2025-04" db="UniProtKB">
        <authorList>
            <consortium name="RefSeq"/>
        </authorList>
    </citation>
    <scope>IDENTIFICATION</scope>
    <source>
        <strain evidence="14 15">Aabys</strain>
    </source>
</reference>
<keyword evidence="9" id="KW-0479">Metal-binding</keyword>
<reference evidence="11" key="1">
    <citation type="journal article" date="2014" name="Genome Biol.">
        <title>Genome of the house fly, Musca domestica L., a global vector of diseases with adaptations to a septic environment.</title>
        <authorList>
            <person name="Scott J.G."/>
            <person name="Warren W.C."/>
            <person name="Beukeboom L.W."/>
            <person name="Bopp D."/>
            <person name="Clark A.G."/>
            <person name="Giers S.D."/>
            <person name="Hediger M."/>
            <person name="Jones A.K."/>
            <person name="Kasai S."/>
            <person name="Leichter C.A."/>
            <person name="Li M."/>
            <person name="Meisel R.P."/>
            <person name="Minx P."/>
            <person name="Murphy T.D."/>
            <person name="Nelson D.R."/>
            <person name="Reid W.R."/>
            <person name="Rinkevich F.D."/>
            <person name="Robertson H.M."/>
            <person name="Sackton T.B."/>
            <person name="Sattelle D.B."/>
            <person name="Thibaud-Nissen F."/>
            <person name="Tomlinson C."/>
            <person name="van de Zande L."/>
            <person name="Walden K.K."/>
            <person name="Wilson R.K."/>
            <person name="Liu N."/>
        </authorList>
    </citation>
    <scope>NUCLEOTIDE SEQUENCE</scope>
    <source>
        <strain evidence="11">Aabys</strain>
    </source>
</reference>
<dbReference type="EnsemblMetazoa" id="MDOA000560-RB">
    <property type="protein sequence ID" value="MDOA000560-PB"/>
    <property type="gene ID" value="MDOA000560"/>
</dbReference>
<feature type="binding site" evidence="6">
    <location>
        <position position="248"/>
    </location>
    <ligand>
        <name>chloride</name>
        <dbReference type="ChEBI" id="CHEBI:17996"/>
        <label>1</label>
    </ligand>
</feature>
<evidence type="ECO:0000313" key="12">
    <source>
        <dbReference type="EnsemblMetazoa" id="MDOA000560-PC"/>
    </source>
</evidence>
<evidence type="ECO:0000256" key="5">
    <source>
        <dbReference type="PIRSR" id="PIRSR601548-10"/>
    </source>
</evidence>
<gene>
    <name evidence="12" type="primary">101897093</name>
    <name evidence="14 15" type="synonym">LOC101897093</name>
</gene>
<dbReference type="PANTHER" id="PTHR10514">
    <property type="entry name" value="ANGIOTENSIN-CONVERTING ENZYME"/>
    <property type="match status" value="1"/>
</dbReference>
<dbReference type="GO" id="GO:0046872">
    <property type="term" value="F:metal ion binding"/>
    <property type="evidence" value="ECO:0007669"/>
    <property type="project" value="UniProtKB-KW"/>
</dbReference>
<reference evidence="12" key="2">
    <citation type="submission" date="2020-05" db="UniProtKB">
        <authorList>
            <consortium name="EnsemblMetazoa"/>
        </authorList>
    </citation>
    <scope>IDENTIFICATION</scope>
    <source>
        <strain evidence="12">Aabys</strain>
    </source>
</reference>
<dbReference type="Proteomes" id="UP001652621">
    <property type="component" value="Unplaced"/>
</dbReference>
<evidence type="ECO:0000313" key="11">
    <source>
        <dbReference type="EnsemblMetazoa" id="MDOA000560-PA"/>
    </source>
</evidence>
<feature type="signal peptide" evidence="10">
    <location>
        <begin position="1"/>
        <end position="20"/>
    </location>
</feature>
<dbReference type="RefSeq" id="XP_005180013.1">
    <property type="nucleotide sequence ID" value="XM_005179956.3"/>
</dbReference>
<comment type="caution">
    <text evidence="8">Lacks conserved residue(s) required for the propagation of feature annotation.</text>
</comment>
<comment type="cofactor">
    <cofactor evidence="9">
        <name>Zn(2+)</name>
        <dbReference type="ChEBI" id="CHEBI:29105"/>
    </cofactor>
    <text evidence="9">Binds 1 zinc ion per subunit.</text>
</comment>
<sequence>MSTMMILTIVLLFLFTGCQSQTTVEPPESEAESNLTTTVKPTTTTSQYSAVYEAHARHYLEIAEKGFEHIYNRKRELFHGLTKKRVSISEINQANVQQEIDNEYYQLVYELAANLSVIPVRRLKNETLRRQVQRLSKLQLHGLNRHDYERSKALLRVIQSFITSPLVCQNDCKSASDKNVAFEPTIKSFIEHNKNKDHLYFYWLKWRHALNKDANWAQDTFLEYVDLWRKAAAYNGHVTPSRTWYLYYDTENFQRELEDVVWEIMPLYQELHAYLRHWARHQYGKHLTDATDGAIPAPVMEQIITQDWYANPIFRIPFPKHLLPTVKQRLEEVMDTPVQMIKKASEFYESMQLNKLNKTFMDKFVRRINEDDPNKVCRVEVSYFPPDVALRFCNKVDYRPFLQMHGHVAELQYNMYKAHLPVGLDNEPCPGFGSALGEAFIIAAGTPRHLSRLAIVVNDTLPPEQSLNRLFRMGVHTIMAIPQYFINDKYLVDVMDGRISPREYNCAYWKLQHKYAGVVPPSRRNEMSFDPDYKFYKGLSPDRSNTIKFISEVLGLQFYRSFCMLSAEYKPGNPEHPLYNCDFYNSTAVGDVVKKMMKMGATKHWRDVMAIATKERRLSGQGVMEYFAPLYIWLKEQNKKLGLIPGWDDDIQCGNYF</sequence>
<evidence type="ECO:0000256" key="2">
    <source>
        <dbReference type="ARBA" id="ARBA00022729"/>
    </source>
</evidence>
<dbReference type="PANTHER" id="PTHR10514:SF27">
    <property type="entry name" value="ANGIOTENSIN-CONVERTING ENZYME"/>
    <property type="match status" value="1"/>
</dbReference>
<dbReference type="OrthoDB" id="10029630at2759"/>
<dbReference type="RefSeq" id="XP_011291054.1">
    <property type="nucleotide sequence ID" value="XM_011292752.2"/>
</dbReference>
<dbReference type="VEuPathDB" id="VectorBase:MDOMA2_009080"/>
<evidence type="ECO:0000256" key="7">
    <source>
        <dbReference type="PIRSR" id="PIRSR601548-4"/>
    </source>
</evidence>